<sequence length="342" mass="39451">MRVLLYATLVFFILVPLVAGVFFFINISPAQNIRWGVTFAHSQAEALGTDWRASLSALLDDLGVRHFRIPIYWDELEQAEGEFNFSIWDEQLEEIEKRGGTAILAIGQKLPRWPECRVPAWLSGLPEQEQNERVLIMLEEAVARYRGNPTVISWQVENEPIHNFGACDQAPLWRGGTPDKAMLDLEIELVRKLDPSRDVIITDTAQFSLWYEASKRTNIIGGSVYRILYNRHLGYVKYRLPAQFYALKAQLINLVHPGTKIIISELQAEPWPLAERISDVSIEEQYETMSPAQFRENIELARATGFDEIYLWGGEWFYWLTTQGETEIWDEAEKLFIESKLP</sequence>
<dbReference type="Pfam" id="PF00150">
    <property type="entry name" value="Cellulase"/>
    <property type="match status" value="1"/>
</dbReference>
<dbReference type="SUPFAM" id="SSF51445">
    <property type="entry name" value="(Trans)glycosidases"/>
    <property type="match status" value="1"/>
</dbReference>
<evidence type="ECO:0000259" key="4">
    <source>
        <dbReference type="Pfam" id="PF00150"/>
    </source>
</evidence>
<dbReference type="InterPro" id="IPR017853">
    <property type="entry name" value="GH"/>
</dbReference>
<evidence type="ECO:0000256" key="2">
    <source>
        <dbReference type="ARBA" id="ARBA00023295"/>
    </source>
</evidence>
<dbReference type="STRING" id="1802163.A2932_01080"/>
<gene>
    <name evidence="5" type="ORF">A2932_01080</name>
</gene>
<dbReference type="GO" id="GO:0000272">
    <property type="term" value="P:polysaccharide catabolic process"/>
    <property type="evidence" value="ECO:0007669"/>
    <property type="project" value="InterPro"/>
</dbReference>
<dbReference type="AlphaFoldDB" id="A0A1G2HEZ7"/>
<dbReference type="GO" id="GO:0004553">
    <property type="term" value="F:hydrolase activity, hydrolyzing O-glycosyl compounds"/>
    <property type="evidence" value="ECO:0007669"/>
    <property type="project" value="InterPro"/>
</dbReference>
<accession>A0A1G2HEZ7</accession>
<evidence type="ECO:0000313" key="5">
    <source>
        <dbReference type="EMBL" id="OGZ61056.1"/>
    </source>
</evidence>
<dbReference type="EMBL" id="MHOI01000031">
    <property type="protein sequence ID" value="OGZ61056.1"/>
    <property type="molecule type" value="Genomic_DNA"/>
</dbReference>
<evidence type="ECO:0000256" key="1">
    <source>
        <dbReference type="ARBA" id="ARBA00022801"/>
    </source>
</evidence>
<reference evidence="5 6" key="1">
    <citation type="journal article" date="2016" name="Nat. Commun.">
        <title>Thousands of microbial genomes shed light on interconnected biogeochemical processes in an aquifer system.</title>
        <authorList>
            <person name="Anantharaman K."/>
            <person name="Brown C.T."/>
            <person name="Hug L.A."/>
            <person name="Sharon I."/>
            <person name="Castelle C.J."/>
            <person name="Probst A.J."/>
            <person name="Thomas B.C."/>
            <person name="Singh A."/>
            <person name="Wilkins M.J."/>
            <person name="Karaoz U."/>
            <person name="Brodie E.L."/>
            <person name="Williams K.H."/>
            <person name="Hubbard S.S."/>
            <person name="Banfield J.F."/>
        </authorList>
    </citation>
    <scope>NUCLEOTIDE SEQUENCE [LARGE SCALE GENOMIC DNA]</scope>
</reference>
<organism evidence="5 6">
    <name type="scientific">Candidatus Spechtbacteria bacterium RIFCSPLOWO2_01_FULL_46_10</name>
    <dbReference type="NCBI Taxonomy" id="1802163"/>
    <lineage>
        <taxon>Bacteria</taxon>
        <taxon>Candidatus Spechtiibacteriota</taxon>
    </lineage>
</organism>
<name>A0A1G2HEZ7_9BACT</name>
<comment type="caution">
    <text evidence="5">The sequence shown here is derived from an EMBL/GenBank/DDBJ whole genome shotgun (WGS) entry which is preliminary data.</text>
</comment>
<keyword evidence="1 3" id="KW-0378">Hydrolase</keyword>
<evidence type="ECO:0000313" key="6">
    <source>
        <dbReference type="Proteomes" id="UP000179153"/>
    </source>
</evidence>
<dbReference type="Proteomes" id="UP000179153">
    <property type="component" value="Unassembled WGS sequence"/>
</dbReference>
<feature type="domain" description="Glycoside hydrolase family 5" evidence="4">
    <location>
        <begin position="53"/>
        <end position="208"/>
    </location>
</feature>
<protein>
    <recommendedName>
        <fullName evidence="4">Glycoside hydrolase family 5 domain-containing protein</fullName>
    </recommendedName>
</protein>
<keyword evidence="2 3" id="KW-0326">Glycosidase</keyword>
<comment type="similarity">
    <text evidence="3">Belongs to the glycosyl hydrolase 5 (cellulase A) family.</text>
</comment>
<dbReference type="InterPro" id="IPR001547">
    <property type="entry name" value="Glyco_hydro_5"/>
</dbReference>
<proteinExistence type="inferred from homology"/>
<dbReference type="Gene3D" id="3.20.20.80">
    <property type="entry name" value="Glycosidases"/>
    <property type="match status" value="1"/>
</dbReference>
<evidence type="ECO:0000256" key="3">
    <source>
        <dbReference type="RuleBase" id="RU361153"/>
    </source>
</evidence>